<name>A0A806LEL3_LACPA</name>
<proteinExistence type="predicted"/>
<gene>
    <name evidence="1" type="ORF">AF91_02740</name>
</gene>
<organism evidence="1 2">
    <name type="scientific">Lacticaseibacillus paracasei N1115</name>
    <dbReference type="NCBI Taxonomy" id="1446494"/>
    <lineage>
        <taxon>Bacteria</taxon>
        <taxon>Bacillati</taxon>
        <taxon>Bacillota</taxon>
        <taxon>Bacilli</taxon>
        <taxon>Lactobacillales</taxon>
        <taxon>Lactobacillaceae</taxon>
        <taxon>Lacticaseibacillus</taxon>
    </lineage>
</organism>
<dbReference type="EMBL" id="CP007122">
    <property type="protein sequence ID" value="AHJ34411.1"/>
    <property type="molecule type" value="Genomic_DNA"/>
</dbReference>
<dbReference type="KEGG" id="lpq:AF91_02740"/>
<reference evidence="1 2" key="1">
    <citation type="journal article" date="2014" name="Genome Announc.">
        <title>Whole Genome Sequence of the Probiotic Strain Lactobacillus paracasei N1115, Isolated from Traditional Chinese Fermented Milk.</title>
        <authorList>
            <person name="Wang S."/>
            <person name="Zhu H."/>
            <person name="He F."/>
            <person name="Luo Y."/>
            <person name="Kang Z."/>
            <person name="Lu C."/>
            <person name="Feng L."/>
            <person name="Lu X."/>
            <person name="Xue Y."/>
            <person name="Wang H."/>
        </authorList>
    </citation>
    <scope>NUCLEOTIDE SEQUENCE [LARGE SCALE GENOMIC DNA]</scope>
    <source>
        <strain evidence="1 2">N1115</strain>
    </source>
</reference>
<accession>A0A806LEL3</accession>
<dbReference type="RefSeq" id="WP_016365615.1">
    <property type="nucleotide sequence ID" value="NZ_CP007122.1"/>
</dbReference>
<protein>
    <submittedName>
        <fullName evidence="1">Uncharacterized protein</fullName>
    </submittedName>
</protein>
<sequence length="273" mass="31678">MGEFIKKLYEHAKEEESDTVGWIQFMPPKGIKAAENCIFRLQAIENWRPKLSCVPQFNDESSFEKYLSDHMLPDEYKNDILEGRCVYSEFPHNTEFASCYTVIHKRDIDQSTRKLTKGKKQEFERYGTKHKDFIYIKSSNLLAFGNSIYNSFINCHNKYVCAGNTPSPVYIRPVLYMNSHDYYWYGVEAEDISDIRNGLPIVKDEQAAKSVKNQDGGYFGIFAKLKHFEKQQEARIGVTFSYPINFPFLDIKAPCSEQFFTVCDAADIDTITF</sequence>
<dbReference type="Proteomes" id="UP000019441">
    <property type="component" value="Chromosome"/>
</dbReference>
<evidence type="ECO:0000313" key="1">
    <source>
        <dbReference type="EMBL" id="AHJ34411.1"/>
    </source>
</evidence>
<evidence type="ECO:0000313" key="2">
    <source>
        <dbReference type="Proteomes" id="UP000019441"/>
    </source>
</evidence>
<dbReference type="AlphaFoldDB" id="A0A806LEL3"/>